<accession>A0A3S4R268</accession>
<dbReference type="KEGG" id="cgle:NCTC11432_02263"/>
<evidence type="ECO:0000313" key="1">
    <source>
        <dbReference type="EMBL" id="VEE07668.1"/>
    </source>
</evidence>
<gene>
    <name evidence="1" type="ORF">NCTC11432_02263</name>
</gene>
<proteinExistence type="predicted"/>
<evidence type="ECO:0000313" key="2">
    <source>
        <dbReference type="Proteomes" id="UP000279227"/>
    </source>
</evidence>
<dbReference type="AlphaFoldDB" id="A0A3S4R268"/>
<dbReference type="Proteomes" id="UP000279227">
    <property type="component" value="Chromosome"/>
</dbReference>
<reference evidence="1 2" key="1">
    <citation type="submission" date="2018-12" db="EMBL/GenBank/DDBJ databases">
        <authorList>
            <consortium name="Pathogen Informatics"/>
        </authorList>
    </citation>
    <scope>NUCLEOTIDE SEQUENCE [LARGE SCALE GENOMIC DNA]</scope>
    <source>
        <strain evidence="1 2">NCTC11432</strain>
    </source>
</reference>
<dbReference type="EMBL" id="LR134289">
    <property type="protein sequence ID" value="VEE07668.1"/>
    <property type="molecule type" value="Genomic_DNA"/>
</dbReference>
<name>A0A3S4R268_CHRGE</name>
<sequence length="58" mass="6699">MAGYFPAISMNSLNFITTEDVIFPSFGGVAKIQRIFDGWLLQQPFKQDLRIKLFLFLN</sequence>
<dbReference type="STRING" id="525257.HMPREF0204_12188"/>
<organism evidence="1 2">
    <name type="scientific">Chryseobacterium gleum</name>
    <name type="common">Flavobacterium gleum</name>
    <dbReference type="NCBI Taxonomy" id="250"/>
    <lineage>
        <taxon>Bacteria</taxon>
        <taxon>Pseudomonadati</taxon>
        <taxon>Bacteroidota</taxon>
        <taxon>Flavobacteriia</taxon>
        <taxon>Flavobacteriales</taxon>
        <taxon>Weeksellaceae</taxon>
        <taxon>Chryseobacterium group</taxon>
        <taxon>Chryseobacterium</taxon>
    </lineage>
</organism>
<protein>
    <submittedName>
        <fullName evidence="1">Uncharacterized protein</fullName>
    </submittedName>
</protein>